<evidence type="ECO:0000313" key="2">
    <source>
        <dbReference type="EMBL" id="KAL0104041.1"/>
    </source>
</evidence>
<feature type="compositionally biased region" description="Basic and acidic residues" evidence="1">
    <location>
        <begin position="102"/>
        <end position="115"/>
    </location>
</feature>
<proteinExistence type="predicted"/>
<name>A0AAW2EP83_9HYME</name>
<dbReference type="AlphaFoldDB" id="A0AAW2EP83"/>
<dbReference type="EMBL" id="JADYXP020000020">
    <property type="protein sequence ID" value="KAL0104041.1"/>
    <property type="molecule type" value="Genomic_DNA"/>
</dbReference>
<reference evidence="2 3" key="1">
    <citation type="submission" date="2023-03" db="EMBL/GenBank/DDBJ databases">
        <title>High recombination rates correlate with genetic variation in Cardiocondyla obscurior ants.</title>
        <authorList>
            <person name="Errbii M."/>
        </authorList>
    </citation>
    <scope>NUCLEOTIDE SEQUENCE [LARGE SCALE GENOMIC DNA]</scope>
    <source>
        <strain evidence="2">Alpha-2009</strain>
        <tissue evidence="2">Whole body</tissue>
    </source>
</reference>
<evidence type="ECO:0000256" key="1">
    <source>
        <dbReference type="SAM" id="MobiDB-lite"/>
    </source>
</evidence>
<evidence type="ECO:0000313" key="3">
    <source>
        <dbReference type="Proteomes" id="UP001430953"/>
    </source>
</evidence>
<dbReference type="Proteomes" id="UP001430953">
    <property type="component" value="Unassembled WGS sequence"/>
</dbReference>
<sequence>MYEIATRTRLGVDKEGAPVQCCSSRDFSAEAEITPPRFCATVQLDYSFGTMIQQTWSRDHLKEAKCQKNYLFLTSRQKRRHIKELTVKDLLRIENALSDNEEERRNYKDNEKNEYNDSTSTPYYFVPQDHEYENKETLNYNLDCNNQLLKNCNVDEMEISKNPDLKQK</sequence>
<organism evidence="2 3">
    <name type="scientific">Cardiocondyla obscurior</name>
    <dbReference type="NCBI Taxonomy" id="286306"/>
    <lineage>
        <taxon>Eukaryota</taxon>
        <taxon>Metazoa</taxon>
        <taxon>Ecdysozoa</taxon>
        <taxon>Arthropoda</taxon>
        <taxon>Hexapoda</taxon>
        <taxon>Insecta</taxon>
        <taxon>Pterygota</taxon>
        <taxon>Neoptera</taxon>
        <taxon>Endopterygota</taxon>
        <taxon>Hymenoptera</taxon>
        <taxon>Apocrita</taxon>
        <taxon>Aculeata</taxon>
        <taxon>Formicoidea</taxon>
        <taxon>Formicidae</taxon>
        <taxon>Myrmicinae</taxon>
        <taxon>Cardiocondyla</taxon>
    </lineage>
</organism>
<protein>
    <submittedName>
        <fullName evidence="2">Uncharacterized protein</fullName>
    </submittedName>
</protein>
<gene>
    <name evidence="2" type="ORF">PUN28_017024</name>
</gene>
<feature type="region of interest" description="Disordered" evidence="1">
    <location>
        <begin position="100"/>
        <end position="121"/>
    </location>
</feature>
<keyword evidence="3" id="KW-1185">Reference proteome</keyword>
<comment type="caution">
    <text evidence="2">The sequence shown here is derived from an EMBL/GenBank/DDBJ whole genome shotgun (WGS) entry which is preliminary data.</text>
</comment>
<accession>A0AAW2EP83</accession>